<evidence type="ECO:0000313" key="1">
    <source>
        <dbReference type="EMBL" id="OJJ29623.1"/>
    </source>
</evidence>
<dbReference type="GeneID" id="63752696"/>
<dbReference type="EMBL" id="KV878219">
    <property type="protein sequence ID" value="OJJ29623.1"/>
    <property type="molecule type" value="Genomic_DNA"/>
</dbReference>
<accession>A0A1L9R420</accession>
<proteinExistence type="predicted"/>
<protein>
    <submittedName>
        <fullName evidence="1">Uncharacterized protein</fullName>
    </submittedName>
</protein>
<dbReference type="VEuPathDB" id="FungiDB:ASPWEDRAFT_46812"/>
<dbReference type="RefSeq" id="XP_040683300.1">
    <property type="nucleotide sequence ID" value="XM_040836848.1"/>
</dbReference>
<dbReference type="Proteomes" id="UP000184383">
    <property type="component" value="Unassembled WGS sequence"/>
</dbReference>
<dbReference type="AlphaFoldDB" id="A0A1L9R420"/>
<name>A0A1L9R420_ASPWE</name>
<sequence length="233" mass="25754">MPLYSALLQCLGRRSKDLTAFTGDMPPFEAKIESTRYINGVDPIIENGTILETKCIGAKGDYNTDQNMNAEAKGIEPYSESVSDQATLAESTIAETERPGLHRESDQATVVEFYTNAETKGVKPCCDSVYDQNTTAMNTDTRTKCLELCCQGTIFGDDHIFPSPSFVDKLTGERMVELIHVTTISLDHCKIKGAGSSTPDSDKDEIEVLFHCAGENVWVHVPYSYAKDRDDFK</sequence>
<keyword evidence="2" id="KW-1185">Reference proteome</keyword>
<evidence type="ECO:0000313" key="2">
    <source>
        <dbReference type="Proteomes" id="UP000184383"/>
    </source>
</evidence>
<gene>
    <name evidence="1" type="ORF">ASPWEDRAFT_46812</name>
</gene>
<reference evidence="2" key="1">
    <citation type="journal article" date="2017" name="Genome Biol.">
        <title>Comparative genomics reveals high biological diversity and specific adaptations in the industrially and medically important fungal genus Aspergillus.</title>
        <authorList>
            <person name="de Vries R.P."/>
            <person name="Riley R."/>
            <person name="Wiebenga A."/>
            <person name="Aguilar-Osorio G."/>
            <person name="Amillis S."/>
            <person name="Uchima C.A."/>
            <person name="Anderluh G."/>
            <person name="Asadollahi M."/>
            <person name="Askin M."/>
            <person name="Barry K."/>
            <person name="Battaglia E."/>
            <person name="Bayram O."/>
            <person name="Benocci T."/>
            <person name="Braus-Stromeyer S.A."/>
            <person name="Caldana C."/>
            <person name="Canovas D."/>
            <person name="Cerqueira G.C."/>
            <person name="Chen F."/>
            <person name="Chen W."/>
            <person name="Choi C."/>
            <person name="Clum A."/>
            <person name="Dos Santos R.A."/>
            <person name="Damasio A.R."/>
            <person name="Diallinas G."/>
            <person name="Emri T."/>
            <person name="Fekete E."/>
            <person name="Flipphi M."/>
            <person name="Freyberg S."/>
            <person name="Gallo A."/>
            <person name="Gournas C."/>
            <person name="Habgood R."/>
            <person name="Hainaut M."/>
            <person name="Harispe M.L."/>
            <person name="Henrissat B."/>
            <person name="Hilden K.S."/>
            <person name="Hope R."/>
            <person name="Hossain A."/>
            <person name="Karabika E."/>
            <person name="Karaffa L."/>
            <person name="Karanyi Z."/>
            <person name="Krasevec N."/>
            <person name="Kuo A."/>
            <person name="Kusch H."/>
            <person name="LaButti K."/>
            <person name="Lagendijk E.L."/>
            <person name="Lapidus A."/>
            <person name="Levasseur A."/>
            <person name="Lindquist E."/>
            <person name="Lipzen A."/>
            <person name="Logrieco A.F."/>
            <person name="MacCabe A."/>
            <person name="Maekelae M.R."/>
            <person name="Malavazi I."/>
            <person name="Melin P."/>
            <person name="Meyer V."/>
            <person name="Mielnichuk N."/>
            <person name="Miskei M."/>
            <person name="Molnar A.P."/>
            <person name="Mule G."/>
            <person name="Ngan C.Y."/>
            <person name="Orejas M."/>
            <person name="Orosz E."/>
            <person name="Ouedraogo J.P."/>
            <person name="Overkamp K.M."/>
            <person name="Park H.-S."/>
            <person name="Perrone G."/>
            <person name="Piumi F."/>
            <person name="Punt P.J."/>
            <person name="Ram A.F."/>
            <person name="Ramon A."/>
            <person name="Rauscher S."/>
            <person name="Record E."/>
            <person name="Riano-Pachon D.M."/>
            <person name="Robert V."/>
            <person name="Roehrig J."/>
            <person name="Ruller R."/>
            <person name="Salamov A."/>
            <person name="Salih N.S."/>
            <person name="Samson R.A."/>
            <person name="Sandor E."/>
            <person name="Sanguinetti M."/>
            <person name="Schuetze T."/>
            <person name="Sepcic K."/>
            <person name="Shelest E."/>
            <person name="Sherlock G."/>
            <person name="Sophianopoulou V."/>
            <person name="Squina F.M."/>
            <person name="Sun H."/>
            <person name="Susca A."/>
            <person name="Todd R.B."/>
            <person name="Tsang A."/>
            <person name="Unkles S.E."/>
            <person name="van de Wiele N."/>
            <person name="van Rossen-Uffink D."/>
            <person name="Oliveira J.V."/>
            <person name="Vesth T.C."/>
            <person name="Visser J."/>
            <person name="Yu J.-H."/>
            <person name="Zhou M."/>
            <person name="Andersen M.R."/>
            <person name="Archer D.B."/>
            <person name="Baker S.E."/>
            <person name="Benoit I."/>
            <person name="Brakhage A.A."/>
            <person name="Braus G.H."/>
            <person name="Fischer R."/>
            <person name="Frisvad J.C."/>
            <person name="Goldman G.H."/>
            <person name="Houbraken J."/>
            <person name="Oakley B."/>
            <person name="Pocsi I."/>
            <person name="Scazzocchio C."/>
            <person name="Seiboth B."/>
            <person name="vanKuyk P.A."/>
            <person name="Wortman J."/>
            <person name="Dyer P.S."/>
            <person name="Grigoriev I.V."/>
        </authorList>
    </citation>
    <scope>NUCLEOTIDE SEQUENCE [LARGE SCALE GENOMIC DNA]</scope>
    <source>
        <strain evidence="2">DTO 134E9</strain>
    </source>
</reference>
<dbReference type="OrthoDB" id="4495508at2759"/>
<organism evidence="1 2">
    <name type="scientific">Aspergillus wentii DTO 134E9</name>
    <dbReference type="NCBI Taxonomy" id="1073089"/>
    <lineage>
        <taxon>Eukaryota</taxon>
        <taxon>Fungi</taxon>
        <taxon>Dikarya</taxon>
        <taxon>Ascomycota</taxon>
        <taxon>Pezizomycotina</taxon>
        <taxon>Eurotiomycetes</taxon>
        <taxon>Eurotiomycetidae</taxon>
        <taxon>Eurotiales</taxon>
        <taxon>Aspergillaceae</taxon>
        <taxon>Aspergillus</taxon>
        <taxon>Aspergillus subgen. Cremei</taxon>
    </lineage>
</organism>